<dbReference type="RefSeq" id="WP_246049525.1">
    <property type="nucleotide sequence ID" value="NZ_BAAAGL010000013.1"/>
</dbReference>
<dbReference type="Pfam" id="PF03976">
    <property type="entry name" value="PPK2"/>
    <property type="match status" value="1"/>
</dbReference>
<dbReference type="GO" id="GO:0006797">
    <property type="term" value="P:polyphosphate metabolic process"/>
    <property type="evidence" value="ECO:0007669"/>
    <property type="project" value="InterPro"/>
</dbReference>
<dbReference type="PIRSF" id="PIRSF028756">
    <property type="entry name" value="PPK2_prd"/>
    <property type="match status" value="1"/>
</dbReference>
<gene>
    <name evidence="4" type="ORF">GcLGCM259_2002</name>
</gene>
<dbReference type="SUPFAM" id="SSF52540">
    <property type="entry name" value="P-loop containing nucleoside triphosphate hydrolases"/>
    <property type="match status" value="1"/>
</dbReference>
<evidence type="ECO:0000313" key="4">
    <source>
        <dbReference type="EMBL" id="QCY47717.1"/>
    </source>
</evidence>
<dbReference type="InterPro" id="IPR016898">
    <property type="entry name" value="Polyphosphate_phosphotransfera"/>
</dbReference>
<evidence type="ECO:0000256" key="1">
    <source>
        <dbReference type="ARBA" id="ARBA00022679"/>
    </source>
</evidence>
<dbReference type="NCBIfam" id="TIGR03709">
    <property type="entry name" value="PPK2_rel_1"/>
    <property type="match status" value="1"/>
</dbReference>
<evidence type="ECO:0000313" key="5">
    <source>
        <dbReference type="Proteomes" id="UP000307000"/>
    </source>
</evidence>
<dbReference type="AlphaFoldDB" id="A0A5B7WUW4"/>
<dbReference type="InterPro" id="IPR027417">
    <property type="entry name" value="P-loop_NTPase"/>
</dbReference>
<feature type="domain" description="Polyphosphate kinase-2-related" evidence="3">
    <location>
        <begin position="41"/>
        <end position="263"/>
    </location>
</feature>
<dbReference type="InterPro" id="IPR022300">
    <property type="entry name" value="PPK2-rel_1"/>
</dbReference>
<keyword evidence="5" id="KW-1185">Reference proteome</keyword>
<dbReference type="KEGG" id="gcr:GcLGCM259_2002"/>
<sequence length="289" mass="32767">MNGNVENSDLILGMRVGGEPRLAERQTGLPHWWPVQAPQSKAEGKKALEHLGEQLSDDQEKLFASAIAGGSKDSVLLILQGMDTSGKGGIVRHVLGLVDPQGVSHHSFKAPTPEEQAHDFLWRIERQVPQAGMIGVFDRSHYEDVLVHRVRKLSTAEEVESRYGRINDFEQRLVNQGTRVLKVFLHLSREEQYQRLMARLDDPTKHWKFATGDVDDRLLWDEYQSAYEIAISRTNTKAAPWYVVPADHKWAARWCVAKLLQQVLGEINPQWPQATYDVAAQRARLEAAH</sequence>
<dbReference type="InterPro" id="IPR022488">
    <property type="entry name" value="PPK2-related"/>
</dbReference>
<dbReference type="PANTHER" id="PTHR34383:SF3">
    <property type="entry name" value="POLYPHOSPHATE:AMP PHOSPHOTRANSFERASE"/>
    <property type="match status" value="1"/>
</dbReference>
<proteinExistence type="predicted"/>
<dbReference type="Proteomes" id="UP000307000">
    <property type="component" value="Chromosome"/>
</dbReference>
<name>A0A5B7WUW4_9MICC</name>
<evidence type="ECO:0000256" key="2">
    <source>
        <dbReference type="ARBA" id="ARBA00022777"/>
    </source>
</evidence>
<dbReference type="PANTHER" id="PTHR34383">
    <property type="entry name" value="POLYPHOSPHATE:AMP PHOSPHOTRANSFERASE-RELATED"/>
    <property type="match status" value="1"/>
</dbReference>
<keyword evidence="2" id="KW-0418">Kinase</keyword>
<keyword evidence="1 4" id="KW-0808">Transferase</keyword>
<dbReference type="GO" id="GO:0008976">
    <property type="term" value="F:polyphosphate kinase activity"/>
    <property type="evidence" value="ECO:0007669"/>
    <property type="project" value="InterPro"/>
</dbReference>
<reference evidence="4 5" key="1">
    <citation type="submission" date="2018-12" db="EMBL/GenBank/DDBJ databases">
        <title>Complete Genome Sequence of Glutamicibacter creatinolyticus strain LGCM259,isolated from an abscess of a 12-year-old mare in Italy.</title>
        <authorList>
            <person name="Santos R.G."/>
            <person name="Silva A.L."/>
            <person name="Seyffert N."/>
            <person name="Castro T.L.P."/>
            <person name="Attili A.R."/>
            <person name="Rifici C."/>
            <person name="Mazzullo G."/>
            <person name="Brenig B."/>
            <person name="Venanzi F."/>
            <person name="Azevedo V."/>
        </authorList>
    </citation>
    <scope>NUCLEOTIDE SEQUENCE [LARGE SCALE GENOMIC DNA]</scope>
    <source>
        <strain evidence="4 5">LGCM 259</strain>
    </source>
</reference>
<dbReference type="Gene3D" id="3.40.50.300">
    <property type="entry name" value="P-loop containing nucleotide triphosphate hydrolases"/>
    <property type="match status" value="1"/>
</dbReference>
<evidence type="ECO:0000259" key="3">
    <source>
        <dbReference type="Pfam" id="PF03976"/>
    </source>
</evidence>
<protein>
    <submittedName>
        <fullName evidence="4">Phosphate:nucleotide phosphotransferase</fullName>
    </submittedName>
</protein>
<organism evidence="4 5">
    <name type="scientific">Glutamicibacter creatinolyticus</name>
    <dbReference type="NCBI Taxonomy" id="162496"/>
    <lineage>
        <taxon>Bacteria</taxon>
        <taxon>Bacillati</taxon>
        <taxon>Actinomycetota</taxon>
        <taxon>Actinomycetes</taxon>
        <taxon>Micrococcales</taxon>
        <taxon>Micrococcaceae</taxon>
        <taxon>Glutamicibacter</taxon>
    </lineage>
</organism>
<accession>A0A5B7WUW4</accession>
<dbReference type="EMBL" id="CP034412">
    <property type="protein sequence ID" value="QCY47717.1"/>
    <property type="molecule type" value="Genomic_DNA"/>
</dbReference>